<feature type="transmembrane region" description="Helical" evidence="6">
    <location>
        <begin position="600"/>
        <end position="622"/>
    </location>
</feature>
<dbReference type="EMBL" id="QUTD01011316">
    <property type="protein sequence ID" value="RHY40163.1"/>
    <property type="molecule type" value="Genomic_DNA"/>
</dbReference>
<keyword evidence="2 6" id="KW-0812">Transmembrane</keyword>
<evidence type="ECO:0000256" key="5">
    <source>
        <dbReference type="SAM" id="MobiDB-lite"/>
    </source>
</evidence>
<evidence type="ECO:0000256" key="2">
    <source>
        <dbReference type="ARBA" id="ARBA00022692"/>
    </source>
</evidence>
<evidence type="ECO:0000259" key="7">
    <source>
        <dbReference type="Pfam" id="PF04547"/>
    </source>
</evidence>
<evidence type="ECO:0000256" key="4">
    <source>
        <dbReference type="ARBA" id="ARBA00023136"/>
    </source>
</evidence>
<feature type="transmembrane region" description="Helical" evidence="6">
    <location>
        <begin position="711"/>
        <end position="734"/>
    </location>
</feature>
<feature type="transmembrane region" description="Helical" evidence="6">
    <location>
        <begin position="650"/>
        <end position="671"/>
    </location>
</feature>
<evidence type="ECO:0000256" key="6">
    <source>
        <dbReference type="SAM" id="Phobius"/>
    </source>
</evidence>
<feature type="region of interest" description="Disordered" evidence="5">
    <location>
        <begin position="144"/>
        <end position="165"/>
    </location>
</feature>
<comment type="caution">
    <text evidence="8">The sequence shown here is derived from an EMBL/GenBank/DDBJ whole genome shotgun (WGS) entry which is preliminary data.</text>
</comment>
<evidence type="ECO:0000313" key="9">
    <source>
        <dbReference type="Proteomes" id="UP000266643"/>
    </source>
</evidence>
<comment type="subcellular location">
    <subcellularLocation>
        <location evidence="1">Membrane</location>
        <topology evidence="1">Multi-pass membrane protein</topology>
    </subcellularLocation>
</comment>
<proteinExistence type="predicted"/>
<dbReference type="PANTHER" id="PTHR12308:SF73">
    <property type="entry name" value="ANOCTAMIN"/>
    <property type="match status" value="1"/>
</dbReference>
<dbReference type="InterPro" id="IPR011992">
    <property type="entry name" value="EF-hand-dom_pair"/>
</dbReference>
<dbReference type="VEuPathDB" id="FungiDB:H257_16244"/>
<gene>
    <name evidence="8" type="ORF">DYB30_011375</name>
</gene>
<feature type="transmembrane region" description="Helical" evidence="6">
    <location>
        <begin position="953"/>
        <end position="975"/>
    </location>
</feature>
<dbReference type="PANTHER" id="PTHR12308">
    <property type="entry name" value="ANOCTAMIN"/>
    <property type="match status" value="1"/>
</dbReference>
<feature type="transmembrane region" description="Helical" evidence="6">
    <location>
        <begin position="419"/>
        <end position="446"/>
    </location>
</feature>
<accession>A0A397C8N7</accession>
<evidence type="ECO:0000313" key="8">
    <source>
        <dbReference type="EMBL" id="RHY40163.1"/>
    </source>
</evidence>
<dbReference type="GO" id="GO:0005254">
    <property type="term" value="F:chloride channel activity"/>
    <property type="evidence" value="ECO:0007669"/>
    <property type="project" value="TreeGrafter"/>
</dbReference>
<name>A0A397C8N7_APHAT</name>
<reference evidence="8 9" key="1">
    <citation type="submission" date="2018-08" db="EMBL/GenBank/DDBJ databases">
        <title>Aphanomyces genome sequencing and annotation.</title>
        <authorList>
            <person name="Minardi D."/>
            <person name="Oidtmann B."/>
            <person name="Van Der Giezen M."/>
            <person name="Studholme D.J."/>
        </authorList>
    </citation>
    <scope>NUCLEOTIDE SEQUENCE [LARGE SCALE GENOMIC DNA]</scope>
    <source>
        <strain evidence="8 9">D2</strain>
    </source>
</reference>
<keyword evidence="4 6" id="KW-0472">Membrane</keyword>
<feature type="transmembrane region" description="Helical" evidence="6">
    <location>
        <begin position="830"/>
        <end position="850"/>
    </location>
</feature>
<feature type="transmembrane region" description="Helical" evidence="6">
    <location>
        <begin position="537"/>
        <end position="558"/>
    </location>
</feature>
<sequence>MPRTGFGDGSFAMSFATSLKKRRRSGDVTQTLTAPGGMILVDDDDDDDIIDFDELSTPPPMLQKTPLPVPPQSLVFPRQHSLGYDVRRAHLVTDIGDHGTKSFRYKSLQHGGVPSEPHPERASNTAATTASPLATTFHALLRRREREASRVRRTSSSAAPGPPRDSAVLEKLKHVHPMDIVDKERSIARYLQEHQRYTFALVLRNTAQVLEYLHVKHPYRSNVHNAVKLANQVRLMHEKVCRRLVQAGLGVILLDNDSVMTDADRTFNPQMMRQYAPTSQICILVDPYKDKDLLAHEFKREKDEWAIKKGSASAKLSENSYMAPNLSFSPALELQLTQNLITNALRDFDTEEWVQDMQNDLTHWDVIEHCFPLHDRKFNDEFFEEYRKRTFDFSMAKATTGNRERWAIEELRFHFGERVAFLFAFMHIYSKLLLPLTVTCVLYYVVFRFMGGFVWQQYSQGLAVLSFFAASVWAPLFLVFWERETALLVEKWNVGEKETAFDANDDNPMFQYKWGRNAMTNKMEKVALYRNKTAMQFVMLGFVGLSIVFQSICTLPFIQWYVYAKTVYTCDTCRTVAGATCWQMATCFHSADSSFGSDRWWYILMQGAILGLLIDVVFFELFNWLSAKFVSWENYASKSEFDNRLVHRRFLFVWMNWFFWFLFLAFVYLPFGEGIVRYLQSPDNSSTVPAFVQSIFKAVNWDPAVLTLDTLFVTPLVITQFLNMLMETILPYLVRKCKGKPMHCRNAASCCRVSVPRVFKWLVRHIQAPANPPPTAVNSNTSARALCDAISHTSRYFVPLLLFSDDSNGYTAYNIVADAKLSPFDPTFDYLDASIQFSYVVMFTVVWPLLPFPAFFNNLLEVRGDAFRLLFVSRRPMPRRDVSIGEWATVLSYANIIGITVVAGLISVYHFSAFLDHGCNFEFATAAMVPISALNSTLALNPVACGLQKDTSWVMPQIIVFVLLEHAAFSIRYLVLQINKVPSSIALSRKVKALEALGHMRSAHNEQFDCLRQLRVMFDNYDTDGRDYIDNPDVLQAFVAEWTGRPASDMMSKDMLFHYMDKTRVGRVSFASASLLLIHVHHDRFLSRILGIADWLDDFQNAQIQHRPDDLEECDDDKELRPSHLDQWRARERAQLHDYDSLA</sequence>
<protein>
    <recommendedName>
        <fullName evidence="7">Anoctamin transmembrane domain-containing protein</fullName>
    </recommendedName>
</protein>
<feature type="transmembrane region" description="Helical" evidence="6">
    <location>
        <begin position="921"/>
        <end position="941"/>
    </location>
</feature>
<organism evidence="8 9">
    <name type="scientific">Aphanomyces astaci</name>
    <name type="common">Crayfish plague agent</name>
    <dbReference type="NCBI Taxonomy" id="112090"/>
    <lineage>
        <taxon>Eukaryota</taxon>
        <taxon>Sar</taxon>
        <taxon>Stramenopiles</taxon>
        <taxon>Oomycota</taxon>
        <taxon>Saprolegniomycetes</taxon>
        <taxon>Saprolegniales</taxon>
        <taxon>Verrucalvaceae</taxon>
        <taxon>Aphanomyces</taxon>
    </lineage>
</organism>
<dbReference type="AlphaFoldDB" id="A0A397C8N7"/>
<dbReference type="InterPro" id="IPR007632">
    <property type="entry name" value="Anoctamin"/>
</dbReference>
<evidence type="ECO:0000256" key="1">
    <source>
        <dbReference type="ARBA" id="ARBA00004141"/>
    </source>
</evidence>
<dbReference type="InterPro" id="IPR049452">
    <property type="entry name" value="Anoctamin_TM"/>
</dbReference>
<dbReference type="Pfam" id="PF04547">
    <property type="entry name" value="Anoctamin"/>
    <property type="match status" value="1"/>
</dbReference>
<feature type="transmembrane region" description="Helical" evidence="6">
    <location>
        <begin position="887"/>
        <end position="909"/>
    </location>
</feature>
<dbReference type="GO" id="GO:0016020">
    <property type="term" value="C:membrane"/>
    <property type="evidence" value="ECO:0007669"/>
    <property type="project" value="UniProtKB-SubCell"/>
</dbReference>
<evidence type="ECO:0000256" key="3">
    <source>
        <dbReference type="ARBA" id="ARBA00022989"/>
    </source>
</evidence>
<keyword evidence="3 6" id="KW-1133">Transmembrane helix</keyword>
<feature type="domain" description="Anoctamin transmembrane" evidence="7">
    <location>
        <begin position="412"/>
        <end position="989"/>
    </location>
</feature>
<dbReference type="SUPFAM" id="SSF47473">
    <property type="entry name" value="EF-hand"/>
    <property type="match status" value="1"/>
</dbReference>
<dbReference type="Proteomes" id="UP000266643">
    <property type="component" value="Unassembled WGS sequence"/>
</dbReference>